<dbReference type="AlphaFoldDB" id="A0A078QMV3"/>
<dbReference type="Proteomes" id="UP000028134">
    <property type="component" value="Unassembled WGS sequence"/>
</dbReference>
<evidence type="ECO:0000313" key="1">
    <source>
        <dbReference type="EMBL" id="KDS23047.1"/>
    </source>
</evidence>
<accession>A0A078QMV3</accession>
<name>A0A078QMV3_PHOVU</name>
<proteinExistence type="predicted"/>
<gene>
    <name evidence="1" type="ORF">M097_4990</name>
</gene>
<comment type="caution">
    <text evidence="1">The sequence shown here is derived from an EMBL/GenBank/DDBJ whole genome shotgun (WGS) entry which is preliminary data.</text>
</comment>
<evidence type="ECO:0000313" key="2">
    <source>
        <dbReference type="Proteomes" id="UP000028134"/>
    </source>
</evidence>
<dbReference type="EMBL" id="JNHI01000126">
    <property type="protein sequence ID" value="KDS23047.1"/>
    <property type="molecule type" value="Genomic_DNA"/>
</dbReference>
<organism evidence="1 2">
    <name type="scientific">Phocaeicola vulgatus str. 3775 SL</name>
    <name type="common">B</name>
    <name type="synonym">iv</name>
    <dbReference type="NCBI Taxonomy" id="1339350"/>
    <lineage>
        <taxon>Bacteria</taxon>
        <taxon>Pseudomonadati</taxon>
        <taxon>Bacteroidota</taxon>
        <taxon>Bacteroidia</taxon>
        <taxon>Bacteroidales</taxon>
        <taxon>Bacteroidaceae</taxon>
        <taxon>Phocaeicola</taxon>
    </lineage>
</organism>
<sequence length="49" mass="5643">MRRSSMIPYFVPLLFIDTVWGYAHCRECVKTNPAYPIVSCRGSIIHVLT</sequence>
<dbReference type="PATRIC" id="fig|1339350.3.peg.4704"/>
<reference evidence="1 2" key="1">
    <citation type="submission" date="2014-04" db="EMBL/GenBank/DDBJ databases">
        <authorList>
            <person name="Sears C."/>
            <person name="Carroll K."/>
            <person name="Sack B.R."/>
            <person name="Qadri F."/>
            <person name="Myers L.L."/>
            <person name="Chung G.-T."/>
            <person name="Escheverria P."/>
            <person name="Fraser C.M."/>
            <person name="Sadzewicz L."/>
            <person name="Shefchek K.A."/>
            <person name="Tallon L."/>
            <person name="Das S.P."/>
            <person name="Daugherty S."/>
            <person name="Mongodin E.F."/>
        </authorList>
    </citation>
    <scope>NUCLEOTIDE SEQUENCE [LARGE SCALE GENOMIC DNA]</scope>
    <source>
        <strain evidence="2">3775 SL(B) 10 (iv)</strain>
    </source>
</reference>
<protein>
    <submittedName>
        <fullName evidence="1">Uncharacterized protein</fullName>
    </submittedName>
</protein>